<keyword evidence="1" id="KW-1133">Transmembrane helix</keyword>
<name>A0ABT4D1Z8_9CLOT</name>
<reference evidence="2" key="1">
    <citation type="submission" date="2022-12" db="EMBL/GenBank/DDBJ databases">
        <authorList>
            <person name="Wang J."/>
        </authorList>
    </citation>
    <scope>NUCLEOTIDE SEQUENCE</scope>
    <source>
        <strain evidence="2">HY-45-18</strain>
    </source>
</reference>
<dbReference type="Gene3D" id="2.60.120.380">
    <property type="match status" value="3"/>
</dbReference>
<evidence type="ECO:0008006" key="4">
    <source>
        <dbReference type="Google" id="ProtNLM"/>
    </source>
</evidence>
<gene>
    <name evidence="2" type="ORF">OW763_13050</name>
</gene>
<proteinExistence type="predicted"/>
<keyword evidence="1" id="KW-0472">Membrane</keyword>
<evidence type="ECO:0000313" key="3">
    <source>
        <dbReference type="Proteomes" id="UP001078443"/>
    </source>
</evidence>
<sequence length="501" mass="57878">MHLLRNKLTKTFITTFMFVFIFFLIQCFNTILTKAVTKESNNTISTANIININKQYTDSLKDKNDINYYKFTLSFDGEIGFKFTHKELNNTSTCWKVDIINEDGKEYSNLSSEGIDIKNYMSIGLPKGSYYIRIKPVNFISIPYNFILKFTQSDFFEKEFNNTLSTSNLININKQITGTLQNISDIDYYKFNLPFDGNINLEFSHEELENSYNGIYWRVSIVDENKKTYTSLVSKGTDIKNSLSVGLPKGTYYISIKPFKFINIPYNFTLHFKKTNFCEQEFNNSISTSNTIVANKEYTGTLQSVNDLDYYKFILTDNRQLTVCFTHEELSINSSSTYWTISIISKEGTERKSMVSFSDDISDSLSIGLARGTYYIRIKSSNSRLTNIPYKVILYGDFSKDTFTIKDKQTGIPSNKIWDITASKAININTIIQKNIYVTDKYGEIVPMLYYTDPKTPNTISLLPIDNYDKGKTYTLWIKDLILEGGSFLKKRTKMDFQISK</sequence>
<accession>A0ABT4D1Z8</accession>
<dbReference type="RefSeq" id="WP_268041591.1">
    <property type="nucleotide sequence ID" value="NZ_JAPQER010000006.1"/>
</dbReference>
<comment type="caution">
    <text evidence="2">The sequence shown here is derived from an EMBL/GenBank/DDBJ whole genome shotgun (WGS) entry which is preliminary data.</text>
</comment>
<keyword evidence="3" id="KW-1185">Reference proteome</keyword>
<dbReference type="EMBL" id="JAPQER010000006">
    <property type="protein sequence ID" value="MCY6485268.1"/>
    <property type="molecule type" value="Genomic_DNA"/>
</dbReference>
<keyword evidence="1" id="KW-0812">Transmembrane</keyword>
<evidence type="ECO:0000313" key="2">
    <source>
        <dbReference type="EMBL" id="MCY6485268.1"/>
    </source>
</evidence>
<protein>
    <recommendedName>
        <fullName evidence="4">SbsA Ig-like domain-containing protein</fullName>
    </recommendedName>
</protein>
<dbReference type="SUPFAM" id="SSF89260">
    <property type="entry name" value="Collagen-binding domain"/>
    <property type="match status" value="3"/>
</dbReference>
<dbReference type="Proteomes" id="UP001078443">
    <property type="component" value="Unassembled WGS sequence"/>
</dbReference>
<evidence type="ECO:0000256" key="1">
    <source>
        <dbReference type="SAM" id="Phobius"/>
    </source>
</evidence>
<organism evidence="2 3">
    <name type="scientific">Clostridium aestuarii</name>
    <dbReference type="NCBI Taxonomy" id="338193"/>
    <lineage>
        <taxon>Bacteria</taxon>
        <taxon>Bacillati</taxon>
        <taxon>Bacillota</taxon>
        <taxon>Clostridia</taxon>
        <taxon>Eubacteriales</taxon>
        <taxon>Clostridiaceae</taxon>
        <taxon>Clostridium</taxon>
    </lineage>
</organism>
<feature type="transmembrane region" description="Helical" evidence="1">
    <location>
        <begin position="12"/>
        <end position="32"/>
    </location>
</feature>